<reference evidence="3" key="1">
    <citation type="submission" date="2025-08" db="UniProtKB">
        <authorList>
            <consortium name="RefSeq"/>
        </authorList>
    </citation>
    <scope>IDENTIFICATION</scope>
    <source>
        <strain evidence="3">Airmid</strain>
    </source>
</reference>
<name>A0A6P6XT03_DERPT</name>
<feature type="compositionally biased region" description="Low complexity" evidence="1">
    <location>
        <begin position="353"/>
        <end position="362"/>
    </location>
</feature>
<feature type="region of interest" description="Disordered" evidence="1">
    <location>
        <begin position="199"/>
        <end position="315"/>
    </location>
</feature>
<dbReference type="RefSeq" id="XP_027196495.1">
    <property type="nucleotide sequence ID" value="XM_027340694.1"/>
</dbReference>
<feature type="region of interest" description="Disordered" evidence="1">
    <location>
        <begin position="335"/>
        <end position="413"/>
    </location>
</feature>
<dbReference type="Proteomes" id="UP000515146">
    <property type="component" value="Unplaced"/>
</dbReference>
<dbReference type="KEGG" id="dpte:113790982"/>
<dbReference type="OMA" id="ESNDHRE"/>
<evidence type="ECO:0000256" key="1">
    <source>
        <dbReference type="SAM" id="MobiDB-lite"/>
    </source>
</evidence>
<keyword evidence="2" id="KW-1185">Reference proteome</keyword>
<dbReference type="AlphaFoldDB" id="A0A6P6XT03"/>
<evidence type="ECO:0000313" key="3">
    <source>
        <dbReference type="RefSeq" id="XP_027196495.1"/>
    </source>
</evidence>
<feature type="compositionally biased region" description="Polar residues" evidence="1">
    <location>
        <begin position="278"/>
        <end position="305"/>
    </location>
</feature>
<dbReference type="InParanoid" id="A0A6P6XT03"/>
<feature type="compositionally biased region" description="Polar residues" evidence="1">
    <location>
        <begin position="335"/>
        <end position="349"/>
    </location>
</feature>
<feature type="compositionally biased region" description="Polar residues" evidence="1">
    <location>
        <begin position="383"/>
        <end position="405"/>
    </location>
</feature>
<proteinExistence type="predicted"/>
<accession>A0A6P6XT03</accession>
<feature type="compositionally biased region" description="Basic and acidic residues" evidence="1">
    <location>
        <begin position="373"/>
        <end position="382"/>
    </location>
</feature>
<feature type="compositionally biased region" description="Polar residues" evidence="1">
    <location>
        <begin position="231"/>
        <end position="261"/>
    </location>
</feature>
<dbReference type="OrthoDB" id="10652702at2759"/>
<evidence type="ECO:0000313" key="2">
    <source>
        <dbReference type="Proteomes" id="UP000515146"/>
    </source>
</evidence>
<gene>
    <name evidence="3" type="primary">LOC113790982</name>
</gene>
<feature type="compositionally biased region" description="Basic and acidic residues" evidence="1">
    <location>
        <begin position="306"/>
        <end position="315"/>
    </location>
</feature>
<feature type="region of interest" description="Disordered" evidence="1">
    <location>
        <begin position="110"/>
        <end position="132"/>
    </location>
</feature>
<sequence>MNNNNNKMINLFEILIKIFILLLLLLSSSQQQLFAQKQQHLLQTTNINNKLLNRPSSTSTISAERRKAVSIDLMNRLFGRPLTIQVPDVISNLLPSSSNIIKVLSDNNNSTEKIKTDKPTSSSSSSKNQMMNNQYPYLNYDPIKLLDNFDQQQQTTMTKYMPNLSTFYDDSTIGDMNNNAMTMIPLNIMPTQSNYMDYGHYHDHHGHHQQQRKLLKKPSSSSLNRRPNNNHVTLNYVSNDGKNRYVDNNLNTNHQQTSSTMKIGDSSWMDDDHHNVNVGGTKTSNVGFDTNDQSSIDDGQTSNDQQTEKSKSKMSEEKMNYFKKIFDSFDDDQNSFGELFSSTPTTSTKQQYHRQQQQQQSQSKDFTNYSSGLKDHPDESLLSHRNNLPTNYYHDTNGIQSIESNNGDERQQNRLNSNSNLLKHSNHHHHQQQDSMMADYGTNYYDNNNNKYLTGSASEIEPIYLPGPIKTIKSDKQPITLPSSMILPMMMLRDTISSSIPDHSIKTNYPRPPLPPVASRVKEFLKNLINTKL</sequence>
<protein>
    <submittedName>
        <fullName evidence="3">Homeobox protein 13-like</fullName>
    </submittedName>
</protein>
<feature type="compositionally biased region" description="Low complexity" evidence="1">
    <location>
        <begin position="217"/>
        <end position="230"/>
    </location>
</feature>
<organism evidence="2 3">
    <name type="scientific">Dermatophagoides pteronyssinus</name>
    <name type="common">European house dust mite</name>
    <dbReference type="NCBI Taxonomy" id="6956"/>
    <lineage>
        <taxon>Eukaryota</taxon>
        <taxon>Metazoa</taxon>
        <taxon>Ecdysozoa</taxon>
        <taxon>Arthropoda</taxon>
        <taxon>Chelicerata</taxon>
        <taxon>Arachnida</taxon>
        <taxon>Acari</taxon>
        <taxon>Acariformes</taxon>
        <taxon>Sarcoptiformes</taxon>
        <taxon>Astigmata</taxon>
        <taxon>Psoroptidia</taxon>
        <taxon>Analgoidea</taxon>
        <taxon>Pyroglyphidae</taxon>
        <taxon>Dermatophagoidinae</taxon>
        <taxon>Dermatophagoides</taxon>
    </lineage>
</organism>
<feature type="compositionally biased region" description="Basic residues" evidence="1">
    <location>
        <begin position="202"/>
        <end position="216"/>
    </location>
</feature>